<feature type="region of interest" description="Disordered" evidence="1">
    <location>
        <begin position="264"/>
        <end position="284"/>
    </location>
</feature>
<dbReference type="AlphaFoldDB" id="A0A7E4ZRD2"/>
<proteinExistence type="predicted"/>
<organism evidence="3 4">
    <name type="scientific">Panagrellus redivivus</name>
    <name type="common">Microworm</name>
    <dbReference type="NCBI Taxonomy" id="6233"/>
    <lineage>
        <taxon>Eukaryota</taxon>
        <taxon>Metazoa</taxon>
        <taxon>Ecdysozoa</taxon>
        <taxon>Nematoda</taxon>
        <taxon>Chromadorea</taxon>
        <taxon>Rhabditida</taxon>
        <taxon>Tylenchina</taxon>
        <taxon>Panagrolaimomorpha</taxon>
        <taxon>Panagrolaimoidea</taxon>
        <taxon>Panagrolaimidae</taxon>
        <taxon>Panagrellus</taxon>
    </lineage>
</organism>
<feature type="compositionally biased region" description="Low complexity" evidence="1">
    <location>
        <begin position="264"/>
        <end position="273"/>
    </location>
</feature>
<reference evidence="4" key="2">
    <citation type="submission" date="2020-10" db="UniProtKB">
        <authorList>
            <consortium name="WormBaseParasite"/>
        </authorList>
    </citation>
    <scope>IDENTIFICATION</scope>
</reference>
<keyword evidence="2" id="KW-0472">Membrane</keyword>
<sequence length="325" mass="37837">MEPAPMEASNEPLNRLPSDFKNRVAGLAPIDGLQIIRQAFPEFEKFYTPRLETYDKVYITDDETVYQRATEKLFLFRVLKPLYWMFRWVFDGNSFSPIWHSVLRVDDIVKKEDPIIIKDTLVVNCKSIESFERLIPHICGDFSRLMIRGEINLDQLHRLLLTKVRKVIVTANIQLQPHEYDEAVRLIMGHVRGYRYNFKLLSTPLLFTAVKAAVRRTLHLAIINENDPDGCNVIYWTRDWFTFGLFLVRVHNYATFMAKTFCKSSSKASPSSKPSEHGKSPPSPVPKPDDNFFVWYLFFATVGFFFPLAVRIQAANMTKPRDWDC</sequence>
<keyword evidence="3" id="KW-1185">Reference proteome</keyword>
<protein>
    <submittedName>
        <fullName evidence="4">NR LBD domain-containing protein</fullName>
    </submittedName>
</protein>
<evidence type="ECO:0000313" key="4">
    <source>
        <dbReference type="WBParaSite" id="Pan_g12540.t1"/>
    </source>
</evidence>
<name>A0A7E4ZRD2_PANRE</name>
<keyword evidence="2" id="KW-1133">Transmembrane helix</keyword>
<evidence type="ECO:0000313" key="3">
    <source>
        <dbReference type="Proteomes" id="UP000492821"/>
    </source>
</evidence>
<accession>A0A7E4ZRD2</accession>
<reference evidence="3" key="1">
    <citation type="journal article" date="2013" name="Genetics">
        <title>The draft genome and transcriptome of Panagrellus redivivus are shaped by the harsh demands of a free-living lifestyle.</title>
        <authorList>
            <person name="Srinivasan J."/>
            <person name="Dillman A.R."/>
            <person name="Macchietto M.G."/>
            <person name="Heikkinen L."/>
            <person name="Lakso M."/>
            <person name="Fracchia K.M."/>
            <person name="Antoshechkin I."/>
            <person name="Mortazavi A."/>
            <person name="Wong G."/>
            <person name="Sternberg P.W."/>
        </authorList>
    </citation>
    <scope>NUCLEOTIDE SEQUENCE [LARGE SCALE GENOMIC DNA]</scope>
    <source>
        <strain evidence="3">MT8872</strain>
    </source>
</reference>
<evidence type="ECO:0000256" key="2">
    <source>
        <dbReference type="SAM" id="Phobius"/>
    </source>
</evidence>
<dbReference type="Proteomes" id="UP000492821">
    <property type="component" value="Unassembled WGS sequence"/>
</dbReference>
<dbReference type="WBParaSite" id="Pan_g12540.t1">
    <property type="protein sequence ID" value="Pan_g12540.t1"/>
    <property type="gene ID" value="Pan_g12540"/>
</dbReference>
<keyword evidence="2" id="KW-0812">Transmembrane</keyword>
<evidence type="ECO:0000256" key="1">
    <source>
        <dbReference type="SAM" id="MobiDB-lite"/>
    </source>
</evidence>
<feature type="transmembrane region" description="Helical" evidence="2">
    <location>
        <begin position="292"/>
        <end position="310"/>
    </location>
</feature>